<dbReference type="EMBL" id="MU069534">
    <property type="protein sequence ID" value="KAF5839751.1"/>
    <property type="molecule type" value="Genomic_DNA"/>
</dbReference>
<sequence>VSLMVEYACRFLTFPNDVLILAKTRAFDKPGQPSMRTNRMMVQARMAACGPMRVEERMYAGKVVPELCQAAKTELADIVMVSTAGEMPISKETEELLLAAKSSVLIYRNKELMTTAQDSLPIHVVGEVE</sequence>
<reference evidence="1" key="1">
    <citation type="submission" date="2017-08" db="EMBL/GenBank/DDBJ databases">
        <authorList>
            <person name="Polle J.E."/>
            <person name="Barry K."/>
            <person name="Cushman J."/>
            <person name="Schmutz J."/>
            <person name="Tran D."/>
            <person name="Hathwaick L.T."/>
            <person name="Yim W.C."/>
            <person name="Jenkins J."/>
            <person name="Mckie-Krisberg Z.M."/>
            <person name="Prochnik S."/>
            <person name="Lindquist E."/>
            <person name="Dockter R.B."/>
            <person name="Adam C."/>
            <person name="Molina H."/>
            <person name="Bunkerborg J."/>
            <person name="Jin E."/>
            <person name="Buchheim M."/>
            <person name="Magnuson J."/>
        </authorList>
    </citation>
    <scope>NUCLEOTIDE SEQUENCE</scope>
    <source>
        <strain evidence="1">CCAP 19/18</strain>
    </source>
</reference>
<organism evidence="1 2">
    <name type="scientific">Dunaliella salina</name>
    <name type="common">Green alga</name>
    <name type="synonym">Protococcus salinus</name>
    <dbReference type="NCBI Taxonomy" id="3046"/>
    <lineage>
        <taxon>Eukaryota</taxon>
        <taxon>Viridiplantae</taxon>
        <taxon>Chlorophyta</taxon>
        <taxon>core chlorophytes</taxon>
        <taxon>Chlorophyceae</taxon>
        <taxon>CS clade</taxon>
        <taxon>Chlamydomonadales</taxon>
        <taxon>Dunaliellaceae</taxon>
        <taxon>Dunaliella</taxon>
    </lineage>
</organism>
<evidence type="ECO:0000313" key="2">
    <source>
        <dbReference type="Proteomes" id="UP000815325"/>
    </source>
</evidence>
<dbReference type="Proteomes" id="UP000815325">
    <property type="component" value="Unassembled WGS sequence"/>
</dbReference>
<proteinExistence type="predicted"/>
<evidence type="ECO:0000313" key="1">
    <source>
        <dbReference type="EMBL" id="KAF5839751.1"/>
    </source>
</evidence>
<gene>
    <name evidence="1" type="ORF">DUNSADRAFT_18753</name>
</gene>
<keyword evidence="2" id="KW-1185">Reference proteome</keyword>
<comment type="caution">
    <text evidence="1">The sequence shown here is derived from an EMBL/GenBank/DDBJ whole genome shotgun (WGS) entry which is preliminary data.</text>
</comment>
<evidence type="ECO:0008006" key="3">
    <source>
        <dbReference type="Google" id="ProtNLM"/>
    </source>
</evidence>
<name>A0ABQ7GYR8_DUNSA</name>
<accession>A0ABQ7GYR8</accession>
<feature type="non-terminal residue" evidence="1">
    <location>
        <position position="1"/>
    </location>
</feature>
<protein>
    <recommendedName>
        <fullName evidence="3">Pyruvate kinase</fullName>
    </recommendedName>
</protein>